<dbReference type="GO" id="GO:0006508">
    <property type="term" value="P:proteolysis"/>
    <property type="evidence" value="ECO:0007669"/>
    <property type="project" value="InterPro"/>
</dbReference>
<protein>
    <submittedName>
        <fullName evidence="4">Peptidase S9</fullName>
    </submittedName>
</protein>
<keyword evidence="2" id="KW-0732">Signal</keyword>
<feature type="chain" id="PRO_5031388544" evidence="2">
    <location>
        <begin position="21"/>
        <end position="659"/>
    </location>
</feature>
<dbReference type="Pfam" id="PF00326">
    <property type="entry name" value="Peptidase_S9"/>
    <property type="match status" value="1"/>
</dbReference>
<feature type="domain" description="Peptidase S9 prolyl oligopeptidase catalytic" evidence="3">
    <location>
        <begin position="448"/>
        <end position="653"/>
    </location>
</feature>
<gene>
    <name evidence="4" type="ORF">TS85_21765</name>
</gene>
<dbReference type="OrthoDB" id="128799at2"/>
<dbReference type="EMBL" id="CP010836">
    <property type="protein sequence ID" value="AJP73858.1"/>
    <property type="molecule type" value="Genomic_DNA"/>
</dbReference>
<evidence type="ECO:0000256" key="2">
    <source>
        <dbReference type="SAM" id="SignalP"/>
    </source>
</evidence>
<proteinExistence type="predicted"/>
<evidence type="ECO:0000313" key="4">
    <source>
        <dbReference type="EMBL" id="AJP73858.1"/>
    </source>
</evidence>
<dbReference type="GO" id="GO:0004252">
    <property type="term" value="F:serine-type endopeptidase activity"/>
    <property type="evidence" value="ECO:0007669"/>
    <property type="project" value="TreeGrafter"/>
</dbReference>
<reference evidence="4 5" key="1">
    <citation type="journal article" date="2015" name="Int. J. Syst. Evol. Microbiol.">
        <title>Sphingomonas hengshuiensis sp. nov., isolated from lake wetland.</title>
        <authorList>
            <person name="Wei S."/>
            <person name="Wang T."/>
            <person name="Liu H."/>
            <person name="Zhang C."/>
            <person name="Guo J."/>
            <person name="Wang Q."/>
            <person name="Liang K."/>
            <person name="Zhang Z."/>
        </authorList>
    </citation>
    <scope>NUCLEOTIDE SEQUENCE [LARGE SCALE GENOMIC DNA]</scope>
    <source>
        <strain evidence="4 5">WHSC-8</strain>
    </source>
</reference>
<dbReference type="InterPro" id="IPR029058">
    <property type="entry name" value="AB_hydrolase_fold"/>
</dbReference>
<dbReference type="PANTHER" id="PTHR42776">
    <property type="entry name" value="SERINE PEPTIDASE S9 FAMILY MEMBER"/>
    <property type="match status" value="1"/>
</dbReference>
<organism evidence="4 5">
    <name type="scientific">Sphingomonas hengshuiensis</name>
    <dbReference type="NCBI Taxonomy" id="1609977"/>
    <lineage>
        <taxon>Bacteria</taxon>
        <taxon>Pseudomonadati</taxon>
        <taxon>Pseudomonadota</taxon>
        <taxon>Alphaproteobacteria</taxon>
        <taxon>Sphingomonadales</taxon>
        <taxon>Sphingomonadaceae</taxon>
        <taxon>Sphingomonas</taxon>
    </lineage>
</organism>
<dbReference type="PANTHER" id="PTHR42776:SF27">
    <property type="entry name" value="DIPEPTIDYL PEPTIDASE FAMILY MEMBER 6"/>
    <property type="match status" value="1"/>
</dbReference>
<accession>A0A7U4LH05</accession>
<dbReference type="Proteomes" id="UP000032300">
    <property type="component" value="Chromosome"/>
</dbReference>
<evidence type="ECO:0000259" key="3">
    <source>
        <dbReference type="Pfam" id="PF00326"/>
    </source>
</evidence>
<sequence>MKGIIAALLASVCVAGVAQAQSVEAKRFGAREIVREVSISPDGQRIAMIVTSGTRGTGLVVATTAGDMKPLMNYPGSDARLASCAWSTNSRLVCTVFGIAERNAHLVGISRMIALNADGSGSKELSAAQASSQLYERYYGGGVLDWLPDDSGSAVLMLREFVPEYGTGTLVAQTRKGLGVERVDTITLKRTTVEAPRATGADFITDGHGLTRVMATQPRLGSGYSSSDLVYKYRRKDSKEWEPLSTVTYTGYLSSGFIPYAVDRDLDVVYGFDNADGRTALFKIALDGSLKRELVLANPEVDVDALIRIGRQQRVVGASFSTERRQVSYFDPQIRALAASLGKALPGLPIVGVGDASLDEKKLVIFAGSDVDPGHYYLLDRTTKKMAEISPVRPDLAGVPLATVKAIRYKAADGTEVPAYLTLPPGSDGKNIPAIVMPHGGPSARDEWGFDWLSQFFASRGYAVLQPNYRGSSGYGEGWFKQNGFRSWKLAMGDVNDAGRWMVAQGITSADKLAIVGWSYGGYAALQSSVLDPTVFKAIAAVAPVTDLGQLRDELKRSSSDQQVQDIIGDPKLWEEASPAQHADRIAAPVLLFHGDRDLNVAIGQSRTMASKLRGAGRSVEFTEYKGLDHQLDDSAVRTAMLDRIDQFLRTTMKLPAKP</sequence>
<reference evidence="4 5" key="2">
    <citation type="submission" date="2015-02" db="EMBL/GenBank/DDBJ databases">
        <title>The complete genome of Sphingomonas hengshuiensis sp. WHSC-8 isolated from soil of Hengshui Lake.</title>
        <authorList>
            <person name="Wei S."/>
            <person name="Guo J."/>
            <person name="Su C."/>
            <person name="Wu R."/>
            <person name="Zhang Z."/>
            <person name="Liang K."/>
            <person name="Li H."/>
            <person name="Wang T."/>
            <person name="Liu H."/>
            <person name="Zhang C."/>
            <person name="Li Z."/>
            <person name="Wang Q."/>
            <person name="Meng J."/>
        </authorList>
    </citation>
    <scope>NUCLEOTIDE SEQUENCE [LARGE SCALE GENOMIC DNA]</scope>
    <source>
        <strain evidence="4 5">WHSC-8</strain>
    </source>
</reference>
<name>A0A7U4LH05_9SPHN</name>
<dbReference type="KEGG" id="sphi:TS85_21765"/>
<keyword evidence="1" id="KW-0378">Hydrolase</keyword>
<keyword evidence="5" id="KW-1185">Reference proteome</keyword>
<dbReference type="SUPFAM" id="SSF82171">
    <property type="entry name" value="DPP6 N-terminal domain-like"/>
    <property type="match status" value="1"/>
</dbReference>
<evidence type="ECO:0000256" key="1">
    <source>
        <dbReference type="ARBA" id="ARBA00022801"/>
    </source>
</evidence>
<dbReference type="SUPFAM" id="SSF53474">
    <property type="entry name" value="alpha/beta-Hydrolases"/>
    <property type="match status" value="1"/>
</dbReference>
<evidence type="ECO:0000313" key="5">
    <source>
        <dbReference type="Proteomes" id="UP000032300"/>
    </source>
</evidence>
<dbReference type="Gene3D" id="3.40.50.1820">
    <property type="entry name" value="alpha/beta hydrolase"/>
    <property type="match status" value="1"/>
</dbReference>
<dbReference type="AlphaFoldDB" id="A0A7U4LH05"/>
<dbReference type="RefSeq" id="WP_044335024.1">
    <property type="nucleotide sequence ID" value="NZ_CP010836.1"/>
</dbReference>
<dbReference type="InterPro" id="IPR001375">
    <property type="entry name" value="Peptidase_S9_cat"/>
</dbReference>
<feature type="signal peptide" evidence="2">
    <location>
        <begin position="1"/>
        <end position="20"/>
    </location>
</feature>